<evidence type="ECO:0000256" key="4">
    <source>
        <dbReference type="ARBA" id="ARBA00023163"/>
    </source>
</evidence>
<dbReference type="InterPro" id="IPR039425">
    <property type="entry name" value="RNA_pol_sigma-70-like"/>
</dbReference>
<comment type="caution">
    <text evidence="6">The sequence shown here is derived from an EMBL/GenBank/DDBJ whole genome shotgun (WGS) entry which is preliminary data.</text>
</comment>
<organism evidence="6 7">
    <name type="scientific">Paenibacillus vulneris</name>
    <dbReference type="NCBI Taxonomy" id="1133364"/>
    <lineage>
        <taxon>Bacteria</taxon>
        <taxon>Bacillati</taxon>
        <taxon>Bacillota</taxon>
        <taxon>Bacilli</taxon>
        <taxon>Bacillales</taxon>
        <taxon>Paenibacillaceae</taxon>
        <taxon>Paenibacillus</taxon>
    </lineage>
</organism>
<keyword evidence="1" id="KW-0805">Transcription regulation</keyword>
<dbReference type="Gene3D" id="1.10.10.10">
    <property type="entry name" value="Winged helix-like DNA-binding domain superfamily/Winged helix DNA-binding domain"/>
    <property type="match status" value="1"/>
</dbReference>
<evidence type="ECO:0000256" key="3">
    <source>
        <dbReference type="ARBA" id="ARBA00023125"/>
    </source>
</evidence>
<proteinExistence type="predicted"/>
<evidence type="ECO:0000259" key="5">
    <source>
        <dbReference type="Pfam" id="PF08281"/>
    </source>
</evidence>
<name>A0ABW3UKH6_9BACL</name>
<dbReference type="CDD" id="cd06171">
    <property type="entry name" value="Sigma70_r4"/>
    <property type="match status" value="1"/>
</dbReference>
<keyword evidence="2" id="KW-0731">Sigma factor</keyword>
<dbReference type="Proteomes" id="UP001597180">
    <property type="component" value="Unassembled WGS sequence"/>
</dbReference>
<gene>
    <name evidence="6" type="ORF">ACFQ4B_11725</name>
</gene>
<dbReference type="InterPro" id="IPR013249">
    <property type="entry name" value="RNA_pol_sigma70_r4_t2"/>
</dbReference>
<keyword evidence="4" id="KW-0804">Transcription</keyword>
<dbReference type="Pfam" id="PF08281">
    <property type="entry name" value="Sigma70_r4_2"/>
    <property type="match status" value="1"/>
</dbReference>
<protein>
    <submittedName>
        <fullName evidence="6">RNA polymerase sigma factor</fullName>
    </submittedName>
</protein>
<keyword evidence="3" id="KW-0238">DNA-binding</keyword>
<dbReference type="SUPFAM" id="SSF88659">
    <property type="entry name" value="Sigma3 and sigma4 domains of RNA polymerase sigma factors"/>
    <property type="match status" value="1"/>
</dbReference>
<feature type="domain" description="RNA polymerase sigma factor 70 region 4 type 2" evidence="5">
    <location>
        <begin position="124"/>
        <end position="176"/>
    </location>
</feature>
<accession>A0ABW3UKH6</accession>
<dbReference type="NCBIfam" id="TIGR02937">
    <property type="entry name" value="sigma70-ECF"/>
    <property type="match status" value="1"/>
</dbReference>
<keyword evidence="7" id="KW-1185">Reference proteome</keyword>
<evidence type="ECO:0000313" key="6">
    <source>
        <dbReference type="EMBL" id="MFD1220794.1"/>
    </source>
</evidence>
<evidence type="ECO:0000256" key="1">
    <source>
        <dbReference type="ARBA" id="ARBA00023015"/>
    </source>
</evidence>
<dbReference type="PANTHER" id="PTHR43133:SF8">
    <property type="entry name" value="RNA POLYMERASE SIGMA FACTOR HI_1459-RELATED"/>
    <property type="match status" value="1"/>
</dbReference>
<reference evidence="7" key="1">
    <citation type="journal article" date="2019" name="Int. J. Syst. Evol. Microbiol.">
        <title>The Global Catalogue of Microorganisms (GCM) 10K type strain sequencing project: providing services to taxonomists for standard genome sequencing and annotation.</title>
        <authorList>
            <consortium name="The Broad Institute Genomics Platform"/>
            <consortium name="The Broad Institute Genome Sequencing Center for Infectious Disease"/>
            <person name="Wu L."/>
            <person name="Ma J."/>
        </authorList>
    </citation>
    <scope>NUCLEOTIDE SEQUENCE [LARGE SCALE GENOMIC DNA]</scope>
    <source>
        <strain evidence="7">CCUG 53270</strain>
    </source>
</reference>
<evidence type="ECO:0000313" key="7">
    <source>
        <dbReference type="Proteomes" id="UP001597180"/>
    </source>
</evidence>
<dbReference type="EMBL" id="JBHTLU010000013">
    <property type="protein sequence ID" value="MFD1220794.1"/>
    <property type="molecule type" value="Genomic_DNA"/>
</dbReference>
<dbReference type="InterPro" id="IPR036388">
    <property type="entry name" value="WH-like_DNA-bd_sf"/>
</dbReference>
<evidence type="ECO:0000256" key="2">
    <source>
        <dbReference type="ARBA" id="ARBA00023082"/>
    </source>
</evidence>
<dbReference type="InterPro" id="IPR014284">
    <property type="entry name" value="RNA_pol_sigma-70_dom"/>
</dbReference>
<dbReference type="RefSeq" id="WP_345587349.1">
    <property type="nucleotide sequence ID" value="NZ_BAABJG010000006.1"/>
</dbReference>
<dbReference type="PANTHER" id="PTHR43133">
    <property type="entry name" value="RNA POLYMERASE ECF-TYPE SIGMA FACTO"/>
    <property type="match status" value="1"/>
</dbReference>
<sequence length="190" mass="22160">MDLRRLHHCIVHQQLDDAEVAVFVKDWLPRIVEHQARQEAIGQNRSMGRSDYEEITDKVRDLVFQKIGCIEPDKLRAWVCQAAAYTTKNHLRKKRPILYAEVEDGILNLTVPKDSSILTDTQQDMLEEAIALLPLKQRKALILKYVQEYSAKEIAEILGSNENQVNQWCFLARKNLNERLAQYFNKRRSS</sequence>
<dbReference type="InterPro" id="IPR013324">
    <property type="entry name" value="RNA_pol_sigma_r3/r4-like"/>
</dbReference>